<dbReference type="Gene3D" id="3.40.33.10">
    <property type="entry name" value="CAP"/>
    <property type="match status" value="1"/>
</dbReference>
<evidence type="ECO:0000259" key="1">
    <source>
        <dbReference type="SMART" id="SM00198"/>
    </source>
</evidence>
<comment type="caution">
    <text evidence="2">The sequence shown here is derived from an EMBL/GenBank/DDBJ whole genome shotgun (WGS) entry which is preliminary data.</text>
</comment>
<keyword evidence="3" id="KW-1185">Reference proteome</keyword>
<dbReference type="OrthoDB" id="414826at2759"/>
<dbReference type="STRING" id="53326.A0A016UC54"/>
<feature type="domain" description="SCP" evidence="1">
    <location>
        <begin position="72"/>
        <end position="223"/>
    </location>
</feature>
<accession>A0A016UC54</accession>
<dbReference type="InterPro" id="IPR035940">
    <property type="entry name" value="CAP_sf"/>
</dbReference>
<dbReference type="Pfam" id="PF00188">
    <property type="entry name" value="CAP"/>
    <property type="match status" value="1"/>
</dbReference>
<name>A0A016UC54_9BILA</name>
<dbReference type="InterPro" id="IPR014044">
    <property type="entry name" value="CAP_dom"/>
</dbReference>
<dbReference type="SUPFAM" id="SSF55797">
    <property type="entry name" value="PR-1-like"/>
    <property type="match status" value="1"/>
</dbReference>
<dbReference type="CDD" id="cd05380">
    <property type="entry name" value="CAP_euk"/>
    <property type="match status" value="1"/>
</dbReference>
<evidence type="ECO:0000313" key="2">
    <source>
        <dbReference type="EMBL" id="EYC12183.1"/>
    </source>
</evidence>
<protein>
    <recommendedName>
        <fullName evidence="1">SCP domain-containing protein</fullName>
    </recommendedName>
</protein>
<evidence type="ECO:0000313" key="3">
    <source>
        <dbReference type="Proteomes" id="UP000024635"/>
    </source>
</evidence>
<proteinExistence type="predicted"/>
<organism evidence="2 3">
    <name type="scientific">Ancylostoma ceylanicum</name>
    <dbReference type="NCBI Taxonomy" id="53326"/>
    <lineage>
        <taxon>Eukaryota</taxon>
        <taxon>Metazoa</taxon>
        <taxon>Ecdysozoa</taxon>
        <taxon>Nematoda</taxon>
        <taxon>Chromadorea</taxon>
        <taxon>Rhabditida</taxon>
        <taxon>Rhabditina</taxon>
        <taxon>Rhabditomorpha</taxon>
        <taxon>Strongyloidea</taxon>
        <taxon>Ancylostomatidae</taxon>
        <taxon>Ancylostomatinae</taxon>
        <taxon>Ancylostoma</taxon>
    </lineage>
</organism>
<reference evidence="3" key="1">
    <citation type="journal article" date="2015" name="Nat. Genet.">
        <title>The genome and transcriptome of the zoonotic hookworm Ancylostoma ceylanicum identify infection-specific gene families.</title>
        <authorList>
            <person name="Schwarz E.M."/>
            <person name="Hu Y."/>
            <person name="Antoshechkin I."/>
            <person name="Miller M.M."/>
            <person name="Sternberg P.W."/>
            <person name="Aroian R.V."/>
        </authorList>
    </citation>
    <scope>NUCLEOTIDE SEQUENCE</scope>
    <source>
        <strain evidence="3">HY135</strain>
    </source>
</reference>
<sequence length="251" mass="27072">MKGDMCNIKDNTMAVLKNWYSQATALDLSADALYNDTLQREFDVDANPRPACTNLNQGQLGADAMTYDMQITARNMANYYRNLVATGWAKSKKGYAPTAKAMQALVYDCDNAGRDAQAQADDCAATSYASQIGLQLSFYKTGNYNLPKEEVLEQAMASWFGQLKNVDLDERATYDSNVQSNAPDFANLLNEGASKVGCSVKTCLREGFSVAVCEFDGTTPAVGSALYTVGRTCSNCVAGKSCHKALPGLCA</sequence>
<dbReference type="AlphaFoldDB" id="A0A016UC54"/>
<dbReference type="SMART" id="SM00198">
    <property type="entry name" value="SCP"/>
    <property type="match status" value="1"/>
</dbReference>
<gene>
    <name evidence="2" type="primary">Acey_s0048.g1654</name>
    <name evidence="2" type="synonym">ASP-s0048.g1654</name>
    <name evidence="2" type="ORF">Y032_0048g1654</name>
</gene>
<dbReference type="Proteomes" id="UP000024635">
    <property type="component" value="Unassembled WGS sequence"/>
</dbReference>
<dbReference type="EMBL" id="JARK01001384">
    <property type="protein sequence ID" value="EYC12183.1"/>
    <property type="molecule type" value="Genomic_DNA"/>
</dbReference>